<dbReference type="Gene3D" id="3.40.50.1220">
    <property type="entry name" value="TPP-binding domain"/>
    <property type="match status" value="1"/>
</dbReference>
<sequence>MTLATVRLTMAQALVRYLCNQYTEIDGARVPLFAGVFGIFGHGNVTCLSEALEQVQDRLPTWRGQNEQSMALAAVGFAKARLRRQVMIATSSVGPGATNMITAAGTAHANRLPLLLLAGDTFVNRLPDPVLQQVEHFGVPSTTVNDGFRAVSRYWDRIVHPAQILSSLPNAIRTMLDPADCGPAFIGLPQDIQEIAYDYPESFFAEKTWVIPRPRPARSEVAAAVELLKTAKRPLIISGGGVRYSGAGEALADFAVRRGIPMTETIAGKGAVVHDHPAYTGAMGIEGTDASKVLAETADVVIAVGTRMQDFTTGSWTTFAPDTKFLNINAARFDASKHFALPVVGDALECITDIDAALGDWACDPAQMARAQQLYADWNRVLDAGQAPTNAAVPSYAQVIAVVNAKATIHDTMVTAAGGLPGETAKNWRVKAPNTYDLEFGFSCMGYEIAGGWGHAMAKVQPDGTQKGVPIVLVGDGSYMMMNSDIYSTVLTGHKMIVVVCDNGGFGVINRLQTGMGVPGFNNLLKDARIQNKSSPLHVDFVAHARAMGAEARFCESLADLDTAMDWAQTTDRTTVLVINSDAFTWTDGGADWYVGVPEINERESIRDARARQEALRARQRRGV</sequence>
<reference evidence="7 8" key="1">
    <citation type="submission" date="2017-05" db="EMBL/GenBank/DDBJ databases">
        <authorList>
            <person name="Song R."/>
            <person name="Chenine A.L."/>
            <person name="Ruprecht R.M."/>
        </authorList>
    </citation>
    <scope>NUCLEOTIDE SEQUENCE [LARGE SCALE GENOMIC DNA]</scope>
    <source>
        <strain evidence="7 8">CECT 8898</strain>
    </source>
</reference>
<dbReference type="RefSeq" id="WP_094021192.1">
    <property type="nucleotide sequence ID" value="NZ_FXYF01000005.1"/>
</dbReference>
<dbReference type="InterPro" id="IPR012000">
    <property type="entry name" value="Thiamin_PyroP_enz_cen_dom"/>
</dbReference>
<dbReference type="OrthoDB" id="3194735at2"/>
<dbReference type="SUPFAM" id="SSF52518">
    <property type="entry name" value="Thiamin diphosphate-binding fold (THDP-binding)"/>
    <property type="match status" value="2"/>
</dbReference>
<dbReference type="Pfam" id="PF02775">
    <property type="entry name" value="TPP_enzyme_C"/>
    <property type="match status" value="1"/>
</dbReference>
<evidence type="ECO:0000256" key="3">
    <source>
        <dbReference type="RuleBase" id="RU362132"/>
    </source>
</evidence>
<dbReference type="Pfam" id="PF02776">
    <property type="entry name" value="TPP_enzyme_N"/>
    <property type="match status" value="1"/>
</dbReference>
<organism evidence="7 8">
    <name type="scientific">Maliponia aquimaris</name>
    <dbReference type="NCBI Taxonomy" id="1673631"/>
    <lineage>
        <taxon>Bacteria</taxon>
        <taxon>Pseudomonadati</taxon>
        <taxon>Pseudomonadota</taxon>
        <taxon>Alphaproteobacteria</taxon>
        <taxon>Rhodobacterales</taxon>
        <taxon>Paracoccaceae</taxon>
        <taxon>Maliponia</taxon>
    </lineage>
</organism>
<dbReference type="Proteomes" id="UP000207598">
    <property type="component" value="Unassembled WGS sequence"/>
</dbReference>
<dbReference type="NCBIfam" id="TIGR04377">
    <property type="entry name" value="myo_inos_iolD"/>
    <property type="match status" value="1"/>
</dbReference>
<dbReference type="EC" id="3.7.1.-" evidence="7"/>
<gene>
    <name evidence="7" type="primary">iolD_2</name>
    <name evidence="7" type="ORF">MAA8898_02375</name>
</gene>
<name>A0A238KGB0_9RHOB</name>
<dbReference type="GO" id="GO:0019310">
    <property type="term" value="P:inositol catabolic process"/>
    <property type="evidence" value="ECO:0007669"/>
    <property type="project" value="InterPro"/>
</dbReference>
<proteinExistence type="inferred from homology"/>
<accession>A0A238KGB0</accession>
<dbReference type="AlphaFoldDB" id="A0A238KGB0"/>
<evidence type="ECO:0000313" key="7">
    <source>
        <dbReference type="EMBL" id="SMX41102.1"/>
    </source>
</evidence>
<dbReference type="GO" id="GO:0009097">
    <property type="term" value="P:isoleucine biosynthetic process"/>
    <property type="evidence" value="ECO:0007669"/>
    <property type="project" value="TreeGrafter"/>
</dbReference>
<dbReference type="GO" id="GO:0016823">
    <property type="term" value="F:hydrolase activity, acting on acid carbon-carbon bonds, in ketonic substances"/>
    <property type="evidence" value="ECO:0007669"/>
    <property type="project" value="InterPro"/>
</dbReference>
<dbReference type="GO" id="GO:0005948">
    <property type="term" value="C:acetolactate synthase complex"/>
    <property type="evidence" value="ECO:0007669"/>
    <property type="project" value="TreeGrafter"/>
</dbReference>
<dbReference type="SUPFAM" id="SSF52467">
    <property type="entry name" value="DHS-like NAD/FAD-binding domain"/>
    <property type="match status" value="1"/>
</dbReference>
<dbReference type="CDD" id="cd07035">
    <property type="entry name" value="TPP_PYR_POX_like"/>
    <property type="match status" value="1"/>
</dbReference>
<keyword evidence="8" id="KW-1185">Reference proteome</keyword>
<dbReference type="PANTHER" id="PTHR18968:SF9">
    <property type="entry name" value="3D-(3,5_4)-TRIHYDROXYCYCLOHEXANE-1,2-DIONE HYDROLASE"/>
    <property type="match status" value="1"/>
</dbReference>
<evidence type="ECO:0000313" key="8">
    <source>
        <dbReference type="Proteomes" id="UP000207598"/>
    </source>
</evidence>
<dbReference type="PANTHER" id="PTHR18968">
    <property type="entry name" value="THIAMINE PYROPHOSPHATE ENZYMES"/>
    <property type="match status" value="1"/>
</dbReference>
<dbReference type="Pfam" id="PF00205">
    <property type="entry name" value="TPP_enzyme_M"/>
    <property type="match status" value="1"/>
</dbReference>
<dbReference type="InterPro" id="IPR029035">
    <property type="entry name" value="DHS-like_NAD/FAD-binding_dom"/>
</dbReference>
<protein>
    <submittedName>
        <fullName evidence="7">3D-(3,5/4)-trihydroxycyclohexane-1,2-dione hydrolase</fullName>
        <ecNumber evidence="7">3.7.1.-</ecNumber>
    </submittedName>
</protein>
<dbReference type="GO" id="GO:0030976">
    <property type="term" value="F:thiamine pyrophosphate binding"/>
    <property type="evidence" value="ECO:0007669"/>
    <property type="project" value="InterPro"/>
</dbReference>
<dbReference type="GO" id="GO:0003984">
    <property type="term" value="F:acetolactate synthase activity"/>
    <property type="evidence" value="ECO:0007669"/>
    <property type="project" value="TreeGrafter"/>
</dbReference>
<evidence type="ECO:0000259" key="5">
    <source>
        <dbReference type="Pfam" id="PF02775"/>
    </source>
</evidence>
<comment type="similarity">
    <text evidence="1 3">Belongs to the TPP enzyme family.</text>
</comment>
<dbReference type="InterPro" id="IPR045229">
    <property type="entry name" value="TPP_enz"/>
</dbReference>
<dbReference type="InterPro" id="IPR030817">
    <property type="entry name" value="Myo_inos_IolD"/>
</dbReference>
<dbReference type="InterPro" id="IPR029061">
    <property type="entry name" value="THDP-binding"/>
</dbReference>
<keyword evidence="2 3" id="KW-0786">Thiamine pyrophosphate</keyword>
<evidence type="ECO:0000256" key="2">
    <source>
        <dbReference type="ARBA" id="ARBA00023052"/>
    </source>
</evidence>
<evidence type="ECO:0000259" key="4">
    <source>
        <dbReference type="Pfam" id="PF00205"/>
    </source>
</evidence>
<dbReference type="GO" id="GO:0000287">
    <property type="term" value="F:magnesium ion binding"/>
    <property type="evidence" value="ECO:0007669"/>
    <property type="project" value="InterPro"/>
</dbReference>
<dbReference type="GO" id="GO:0009099">
    <property type="term" value="P:L-valine biosynthetic process"/>
    <property type="evidence" value="ECO:0007669"/>
    <property type="project" value="TreeGrafter"/>
</dbReference>
<dbReference type="EMBL" id="FXYF01000005">
    <property type="protein sequence ID" value="SMX41102.1"/>
    <property type="molecule type" value="Genomic_DNA"/>
</dbReference>
<evidence type="ECO:0000259" key="6">
    <source>
        <dbReference type="Pfam" id="PF02776"/>
    </source>
</evidence>
<feature type="domain" description="Thiamine pyrophosphate enzyme TPP-binding" evidence="5">
    <location>
        <begin position="418"/>
        <end position="578"/>
    </location>
</feature>
<evidence type="ECO:0000256" key="1">
    <source>
        <dbReference type="ARBA" id="ARBA00007812"/>
    </source>
</evidence>
<feature type="domain" description="Thiamine pyrophosphate enzyme N-terminal TPP-binding" evidence="6">
    <location>
        <begin position="36"/>
        <end position="132"/>
    </location>
</feature>
<dbReference type="InterPro" id="IPR012001">
    <property type="entry name" value="Thiamin_PyroP_enz_TPP-bd_dom"/>
</dbReference>
<keyword evidence="7" id="KW-0378">Hydrolase</keyword>
<dbReference type="GO" id="GO:0050660">
    <property type="term" value="F:flavin adenine dinucleotide binding"/>
    <property type="evidence" value="ECO:0007669"/>
    <property type="project" value="TreeGrafter"/>
</dbReference>
<dbReference type="InterPro" id="IPR011766">
    <property type="entry name" value="TPP_enzyme_TPP-bd"/>
</dbReference>
<dbReference type="Gene3D" id="3.40.50.970">
    <property type="match status" value="2"/>
</dbReference>
<feature type="domain" description="Thiamine pyrophosphate enzyme central" evidence="4">
    <location>
        <begin position="221"/>
        <end position="352"/>
    </location>
</feature>